<feature type="compositionally biased region" description="Polar residues" evidence="1">
    <location>
        <begin position="133"/>
        <end position="147"/>
    </location>
</feature>
<evidence type="ECO:0000313" key="2">
    <source>
        <dbReference type="EMBL" id="PBL02236.1"/>
    </source>
</evidence>
<evidence type="ECO:0000313" key="3">
    <source>
        <dbReference type="Proteomes" id="UP000217790"/>
    </source>
</evidence>
<accession>A0A2H3E466</accession>
<reference evidence="3" key="1">
    <citation type="journal article" date="2017" name="Nat. Ecol. Evol.">
        <title>Genome expansion and lineage-specific genetic innovations in the forest pathogenic fungi Armillaria.</title>
        <authorList>
            <person name="Sipos G."/>
            <person name="Prasanna A.N."/>
            <person name="Walter M.C."/>
            <person name="O'Connor E."/>
            <person name="Balint B."/>
            <person name="Krizsan K."/>
            <person name="Kiss B."/>
            <person name="Hess J."/>
            <person name="Varga T."/>
            <person name="Slot J."/>
            <person name="Riley R."/>
            <person name="Boka B."/>
            <person name="Rigling D."/>
            <person name="Barry K."/>
            <person name="Lee J."/>
            <person name="Mihaltcheva S."/>
            <person name="LaButti K."/>
            <person name="Lipzen A."/>
            <person name="Waldron R."/>
            <person name="Moloney N.M."/>
            <person name="Sperisen C."/>
            <person name="Kredics L."/>
            <person name="Vagvoelgyi C."/>
            <person name="Patrignani A."/>
            <person name="Fitzpatrick D."/>
            <person name="Nagy I."/>
            <person name="Doyle S."/>
            <person name="Anderson J.B."/>
            <person name="Grigoriev I.V."/>
            <person name="Gueldener U."/>
            <person name="Muensterkoetter M."/>
            <person name="Nagy L.G."/>
        </authorList>
    </citation>
    <scope>NUCLEOTIDE SEQUENCE [LARGE SCALE GENOMIC DNA]</scope>
    <source>
        <strain evidence="3">Ar21-2</strain>
    </source>
</reference>
<dbReference type="InParanoid" id="A0A2H3E466"/>
<protein>
    <submittedName>
        <fullName evidence="2">Uncharacterized protein</fullName>
    </submittedName>
</protein>
<keyword evidence="3" id="KW-1185">Reference proteome</keyword>
<feature type="compositionally biased region" description="Basic and acidic residues" evidence="1">
    <location>
        <begin position="121"/>
        <end position="130"/>
    </location>
</feature>
<gene>
    <name evidence="2" type="ORF">ARMGADRAFT_246596</name>
</gene>
<name>A0A2H3E466_ARMGA</name>
<dbReference type="Proteomes" id="UP000217790">
    <property type="component" value="Unassembled WGS sequence"/>
</dbReference>
<proteinExistence type="predicted"/>
<sequence>MSCDIENIAKDYWTNFEPCEAIQHFLWTIAMERPMNQNTRRKHLRRMTTGKRRGYDEFEGELYAGNATRRTTLRYVAVQGSTPKMTSCDEIRINAVIILDSKVKGGGRLYFWRQTPQMCPHPEESNRRPDASQARQDGSSSLSTLSETRQRHPGISR</sequence>
<organism evidence="2 3">
    <name type="scientific">Armillaria gallica</name>
    <name type="common">Bulbous honey fungus</name>
    <name type="synonym">Armillaria bulbosa</name>
    <dbReference type="NCBI Taxonomy" id="47427"/>
    <lineage>
        <taxon>Eukaryota</taxon>
        <taxon>Fungi</taxon>
        <taxon>Dikarya</taxon>
        <taxon>Basidiomycota</taxon>
        <taxon>Agaricomycotina</taxon>
        <taxon>Agaricomycetes</taxon>
        <taxon>Agaricomycetidae</taxon>
        <taxon>Agaricales</taxon>
        <taxon>Marasmiineae</taxon>
        <taxon>Physalacriaceae</taxon>
        <taxon>Armillaria</taxon>
    </lineage>
</organism>
<dbReference type="AlphaFoldDB" id="A0A2H3E466"/>
<feature type="region of interest" description="Disordered" evidence="1">
    <location>
        <begin position="117"/>
        <end position="157"/>
    </location>
</feature>
<dbReference type="EMBL" id="KZ293645">
    <property type="protein sequence ID" value="PBL02236.1"/>
    <property type="molecule type" value="Genomic_DNA"/>
</dbReference>
<evidence type="ECO:0000256" key="1">
    <source>
        <dbReference type="SAM" id="MobiDB-lite"/>
    </source>
</evidence>